<dbReference type="SUPFAM" id="SSF52540">
    <property type="entry name" value="P-loop containing nucleoside triphosphate hydrolases"/>
    <property type="match status" value="1"/>
</dbReference>
<evidence type="ECO:0000259" key="4">
    <source>
        <dbReference type="PROSITE" id="PS50104"/>
    </source>
</evidence>
<dbReference type="GO" id="GO:0006952">
    <property type="term" value="P:defense response"/>
    <property type="evidence" value="ECO:0007669"/>
    <property type="project" value="InterPro"/>
</dbReference>
<dbReference type="InterPro" id="IPR058192">
    <property type="entry name" value="WHD_ROQ1-like"/>
</dbReference>
<gene>
    <name evidence="6" type="primary">LOC111279492</name>
</gene>
<dbReference type="InterPro" id="IPR000157">
    <property type="entry name" value="TIR_dom"/>
</dbReference>
<dbReference type="Proteomes" id="UP000515121">
    <property type="component" value="Unplaced"/>
</dbReference>
<dbReference type="PRINTS" id="PR00364">
    <property type="entry name" value="DISEASERSIST"/>
</dbReference>
<feature type="domain" description="TIR" evidence="4">
    <location>
        <begin position="16"/>
        <end position="185"/>
    </location>
</feature>
<dbReference type="InterPro" id="IPR044974">
    <property type="entry name" value="Disease_R_plants"/>
</dbReference>
<dbReference type="GO" id="GO:0007165">
    <property type="term" value="P:signal transduction"/>
    <property type="evidence" value="ECO:0007669"/>
    <property type="project" value="InterPro"/>
</dbReference>
<keyword evidence="1" id="KW-0433">Leucine-rich repeat</keyword>
<dbReference type="Pfam" id="PF23282">
    <property type="entry name" value="WHD_ROQ1"/>
    <property type="match status" value="1"/>
</dbReference>
<dbReference type="FunFam" id="3.40.50.10140:FF:000007">
    <property type="entry name" value="Disease resistance protein (TIR-NBS-LRR class)"/>
    <property type="match status" value="1"/>
</dbReference>
<dbReference type="GeneID" id="111279492"/>
<dbReference type="SUPFAM" id="SSF52058">
    <property type="entry name" value="L domain-like"/>
    <property type="match status" value="1"/>
</dbReference>
<dbReference type="Pfam" id="PF00931">
    <property type="entry name" value="NB-ARC"/>
    <property type="match status" value="1"/>
</dbReference>
<keyword evidence="5" id="KW-1185">Reference proteome</keyword>
<keyword evidence="2" id="KW-0677">Repeat</keyword>
<evidence type="ECO:0000313" key="5">
    <source>
        <dbReference type="Proteomes" id="UP000515121"/>
    </source>
</evidence>
<dbReference type="Gene3D" id="1.10.8.430">
    <property type="entry name" value="Helical domain of apoptotic protease-activating factors"/>
    <property type="match status" value="1"/>
</dbReference>
<evidence type="ECO:0000256" key="1">
    <source>
        <dbReference type="ARBA" id="ARBA00022614"/>
    </source>
</evidence>
<dbReference type="SUPFAM" id="SSF52200">
    <property type="entry name" value="Toll/Interleukin receptor TIR domain"/>
    <property type="match status" value="1"/>
</dbReference>
<name>A0A6P5X1Y0_DURZI</name>
<dbReference type="InterPro" id="IPR035897">
    <property type="entry name" value="Toll_tir_struct_dom_sf"/>
</dbReference>
<dbReference type="AlphaFoldDB" id="A0A6P5X1Y0"/>
<dbReference type="PANTHER" id="PTHR11017">
    <property type="entry name" value="LEUCINE-RICH REPEAT-CONTAINING PROTEIN"/>
    <property type="match status" value="1"/>
</dbReference>
<evidence type="ECO:0000256" key="2">
    <source>
        <dbReference type="ARBA" id="ARBA00022737"/>
    </source>
</evidence>
<dbReference type="InterPro" id="IPR003591">
    <property type="entry name" value="Leu-rich_rpt_typical-subtyp"/>
</dbReference>
<dbReference type="PANTHER" id="PTHR11017:SF271">
    <property type="entry name" value="DISEASE RESISTANCE PROTEIN (TIR-NBS-LRR CLASS) FAMILY"/>
    <property type="match status" value="1"/>
</dbReference>
<accession>A0A6P5X1Y0</accession>
<dbReference type="SMART" id="SM00369">
    <property type="entry name" value="LRR_TYP"/>
    <property type="match status" value="3"/>
</dbReference>
<dbReference type="InterPro" id="IPR027417">
    <property type="entry name" value="P-loop_NTPase"/>
</dbReference>
<dbReference type="InterPro" id="IPR042197">
    <property type="entry name" value="Apaf_helical"/>
</dbReference>
<protein>
    <submittedName>
        <fullName evidence="6">TMV resistance protein N-like</fullName>
    </submittedName>
</protein>
<dbReference type="InterPro" id="IPR032675">
    <property type="entry name" value="LRR_dom_sf"/>
</dbReference>
<keyword evidence="3" id="KW-0520">NAD</keyword>
<dbReference type="SMART" id="SM00255">
    <property type="entry name" value="TIR"/>
    <property type="match status" value="1"/>
</dbReference>
<organism evidence="5 6">
    <name type="scientific">Durio zibethinus</name>
    <name type="common">Durian</name>
    <dbReference type="NCBI Taxonomy" id="66656"/>
    <lineage>
        <taxon>Eukaryota</taxon>
        <taxon>Viridiplantae</taxon>
        <taxon>Streptophyta</taxon>
        <taxon>Embryophyta</taxon>
        <taxon>Tracheophyta</taxon>
        <taxon>Spermatophyta</taxon>
        <taxon>Magnoliopsida</taxon>
        <taxon>eudicotyledons</taxon>
        <taxon>Gunneridae</taxon>
        <taxon>Pentapetalae</taxon>
        <taxon>rosids</taxon>
        <taxon>malvids</taxon>
        <taxon>Malvales</taxon>
        <taxon>Malvaceae</taxon>
        <taxon>Helicteroideae</taxon>
        <taxon>Durio</taxon>
    </lineage>
</organism>
<dbReference type="InterPro" id="IPR002182">
    <property type="entry name" value="NB-ARC"/>
</dbReference>
<reference evidence="6" key="1">
    <citation type="submission" date="2025-08" db="UniProtKB">
        <authorList>
            <consortium name="RefSeq"/>
        </authorList>
    </citation>
    <scope>IDENTIFICATION</scope>
    <source>
        <tissue evidence="6">Fruit stalk</tissue>
    </source>
</reference>
<dbReference type="Pfam" id="PF01582">
    <property type="entry name" value="TIR"/>
    <property type="match status" value="1"/>
</dbReference>
<dbReference type="Gene3D" id="3.80.10.10">
    <property type="entry name" value="Ribonuclease Inhibitor"/>
    <property type="match status" value="2"/>
</dbReference>
<evidence type="ECO:0000313" key="6">
    <source>
        <dbReference type="RefSeq" id="XP_022722188.1"/>
    </source>
</evidence>
<dbReference type="GO" id="GO:0043531">
    <property type="term" value="F:ADP binding"/>
    <property type="evidence" value="ECO:0007669"/>
    <property type="project" value="InterPro"/>
</dbReference>
<dbReference type="Gene3D" id="3.40.50.300">
    <property type="entry name" value="P-loop containing nucleotide triphosphate hydrolases"/>
    <property type="match status" value="1"/>
</dbReference>
<dbReference type="Gene3D" id="3.40.50.10140">
    <property type="entry name" value="Toll/interleukin-1 receptor homology (TIR) domain"/>
    <property type="match status" value="1"/>
</dbReference>
<sequence length="1106" mass="126032">MAAKGFSEASSSSFKWNHDVFLSFRGEDTRKNFSDHLYAALVRHGVVTFRDDDELPRGKDIFSELLKAIEESKLSIVVFSKNYASSRWCLDELVKIIECKNTTGQVVIPVFYDVDPSDVRKQMGSYEEAFAKHEERFKDKMERIKKWREALTEAGNLSGWDLRNMANGYESKFIQEIVDDVIRKFNRNIHNGLHVATHPVALELRIKRVMKLLDIRSEEVRVVGIYGMSGIGKTTIAKAVYNLMVCEGFEGCSFLSNIEDDSQLPNGLARMQEKLLSDILNGKKFKIDYIDRGVNLIKERLCCRRVFIVLDDLVESAQWRPLVGDRKWFGRGGRILVTTRDEHLLTELEVDERYKVQQLNHKDSIQLLSWYAFRRPAPDKDFFELSNSLVEHAEGLPLALEIFGSSLFKRSLPEWESFLEKLQKVPHKKIQKKLRISFDTLDDDLLKAIFLDIACFYIGMDKDYVMTILDGCGFFPEIGMKVLLERSLIAINPFNKLEMHNLLRDMGREIVHEVSPSHPGYRSRLWFHQDVVNVLTKHMGTEAVEGLSLGVPALEDDLISTKAFARMINLRLLKIDSVHFTGSCEKISKELRWLCWCRCPLMVLPPNLYLDNLVVLDMQYSSIKKVWKETKALHKLKILDLSYSVYLGKTPNFAKLSSLRRLELEGCTGLVEVDQSIGHLEKLEFLNLAECKNISELPDSICNLRSLETVNLNGCSKLCSLPEHLGKLEALRKLILSGSAITELPTSIGLLKNLEDLSLAGLRKELPSKSWFSYFSSWISPKSSVGSSSLLLPATFSQLSSLRKLNLCDLNLSDHEISIDFGSFHFLWSLDLQGNNFCNLPAGISNHPRLERLVLNNCKNLRSITELPQNLTALYAKQCTSIERYPSLSNIGRKLLRIAISNCREVADIQGWDFRSFQKLSSSWPIGRDLNQPEVFLYLSLISLKQKSLYSKFKYLEAYFPAREVPDWFDYKEIGSSILFCMPSIPIGLDRGMIVCAIYSVNEECNDESTSTASLTIYFKNKTKGCETFDRSHGSLDGNILQDHAWVSYMAPSLNDDVKSFIDDVNAEEGDEIEVSIEPHGGILVKKCGIHLRIHGSMRVSFKSLH</sequence>
<dbReference type="PROSITE" id="PS50104">
    <property type="entry name" value="TIR"/>
    <property type="match status" value="1"/>
</dbReference>
<proteinExistence type="predicted"/>
<dbReference type="OrthoDB" id="1936883at2759"/>
<evidence type="ECO:0000256" key="3">
    <source>
        <dbReference type="ARBA" id="ARBA00023027"/>
    </source>
</evidence>
<dbReference type="RefSeq" id="XP_022722188.1">
    <property type="nucleotide sequence ID" value="XM_022866453.1"/>
</dbReference>
<dbReference type="KEGG" id="dzi:111279492"/>